<dbReference type="Proteomes" id="UP000182125">
    <property type="component" value="Unassembled WGS sequence"/>
</dbReference>
<dbReference type="AlphaFoldDB" id="A0A0Q2M5M6"/>
<reference evidence="1 6" key="2">
    <citation type="submission" date="2016-04" db="EMBL/GenBank/DDBJ databases">
        <title>Complete genome sequence of Thermococcus thioreducens type strain OGL-20P.</title>
        <authorList>
            <person name="Oger P.M."/>
        </authorList>
    </citation>
    <scope>NUCLEOTIDE SEQUENCE [LARGE SCALE GENOMIC DNA]</scope>
    <source>
        <strain evidence="1 6">OGL-20P</strain>
    </source>
</reference>
<protein>
    <recommendedName>
        <fullName evidence="7">HicA toxin of toxin-antitoxin</fullName>
    </recommendedName>
</protein>
<keyword evidence="6" id="KW-1185">Reference proteome</keyword>
<dbReference type="EMBL" id="FOIW01000003">
    <property type="protein sequence ID" value="SEW23459.1"/>
    <property type="molecule type" value="Genomic_DNA"/>
</dbReference>
<evidence type="ECO:0000313" key="4">
    <source>
        <dbReference type="Proteomes" id="UP000051862"/>
    </source>
</evidence>
<reference evidence="3 5" key="3">
    <citation type="submission" date="2016-10" db="EMBL/GenBank/DDBJ databases">
        <authorList>
            <person name="de Groot N.N."/>
        </authorList>
    </citation>
    <scope>NUCLEOTIDE SEQUENCE [LARGE SCALE GENOMIC DNA]</scope>
    <source>
        <strain evidence="3 5">OGL-20</strain>
    </source>
</reference>
<dbReference type="PATRIC" id="fig|277988.4.peg.131"/>
<evidence type="ECO:0000313" key="2">
    <source>
        <dbReference type="EMBL" id="KQH83218.1"/>
    </source>
</evidence>
<evidence type="ECO:0000313" key="6">
    <source>
        <dbReference type="Proteomes" id="UP000250136"/>
    </source>
</evidence>
<dbReference type="EMBL" id="LIXN01000002">
    <property type="protein sequence ID" value="KQH83218.1"/>
    <property type="molecule type" value="Genomic_DNA"/>
</dbReference>
<reference evidence="2 4" key="1">
    <citation type="submission" date="2015-08" db="EMBL/GenBank/DDBJ databases">
        <title>Thermococcus thioreducens DSM 14981 genome sequencing.</title>
        <authorList>
            <person name="Hong S.-J."/>
            <person name="Kim M.-C."/>
            <person name="Shin J.-H."/>
        </authorList>
    </citation>
    <scope>NUCLEOTIDE SEQUENCE [LARGE SCALE GENOMIC DNA]</scope>
    <source>
        <strain evidence="2 4">DSM 14981</strain>
    </source>
</reference>
<dbReference type="GeneID" id="33334961"/>
<dbReference type="EMBL" id="CP015105">
    <property type="protein sequence ID" value="ASJ13375.1"/>
    <property type="molecule type" value="Genomic_DNA"/>
</dbReference>
<proteinExistence type="predicted"/>
<dbReference type="STRING" id="277988.SAMN05216170_2309"/>
<name>A0A0Q2M5M6_9EURY</name>
<gene>
    <name evidence="1" type="ORF">A3L14_11005</name>
    <name evidence="2" type="ORF">AMR53_00605</name>
    <name evidence="3" type="ORF">SAMN05216170_2309</name>
</gene>
<dbReference type="KEGG" id="ttd:A3L14_11005"/>
<dbReference type="Proteomes" id="UP000250136">
    <property type="component" value="Chromosome"/>
</dbReference>
<organism evidence="2 4">
    <name type="scientific">Thermococcus thioreducens</name>
    <dbReference type="NCBI Taxonomy" id="277988"/>
    <lineage>
        <taxon>Archaea</taxon>
        <taxon>Methanobacteriati</taxon>
        <taxon>Methanobacteriota</taxon>
        <taxon>Thermococci</taxon>
        <taxon>Thermococcales</taxon>
        <taxon>Thermococcaceae</taxon>
        <taxon>Thermococcus</taxon>
    </lineage>
</organism>
<evidence type="ECO:0000313" key="3">
    <source>
        <dbReference type="EMBL" id="SEW23459.1"/>
    </source>
</evidence>
<evidence type="ECO:0000313" key="1">
    <source>
        <dbReference type="EMBL" id="ASJ13375.1"/>
    </source>
</evidence>
<evidence type="ECO:0008006" key="7">
    <source>
        <dbReference type="Google" id="ProtNLM"/>
    </source>
</evidence>
<accession>A0A0Q2M5M6</accession>
<dbReference type="RefSeq" id="WP_055428422.1">
    <property type="nucleotide sequence ID" value="NZ_CP015105.1"/>
</dbReference>
<dbReference type="Proteomes" id="UP000051862">
    <property type="component" value="Unassembled WGS sequence"/>
</dbReference>
<evidence type="ECO:0000313" key="5">
    <source>
        <dbReference type="Proteomes" id="UP000182125"/>
    </source>
</evidence>
<sequence length="98" mass="11840">MPMKRDHLVSTLTSKGFQKVTNRDHDWFFFVDPHTGEVYTQIRTKLSRGKKYKTLSDDLLQKIRRQLKFENKKQFTDYIKCTYTHVDHYNSLKQRGLI</sequence>